<dbReference type="KEGG" id="ptk:EXN22_16320"/>
<dbReference type="SMART" id="SM00530">
    <property type="entry name" value="HTH_XRE"/>
    <property type="match status" value="1"/>
</dbReference>
<dbReference type="PANTHER" id="PTHR33516">
    <property type="entry name" value="LEXA REPRESSOR"/>
    <property type="match status" value="1"/>
</dbReference>
<dbReference type="SUPFAM" id="SSF51306">
    <property type="entry name" value="LexA/Signal peptidase"/>
    <property type="match status" value="1"/>
</dbReference>
<proteinExistence type="predicted"/>
<sequence length="241" mass="26170">MDIGKEIRIARKAKGLTLEALANQVDTDTGNLSRLERGKQGASQELLKRIMDVLDLRISTINPSEGSAVGSLLGGAVGFMVPAIGGIVGALIDKANSTPGVKQPKIATPRPYPVLEWSLIYKWFSDPSSIDLDDIDDWLLTVQPAGDYAFWVKVKGDAMASYTAPSFPSGSMILVRPIEAAKSGSFCLVKLPDSDEITFKQYVEDAGVRYLRSLNAGYRSIEIDDRYKIIGIVIDTKMTGL</sequence>
<dbReference type="InterPro" id="IPR036286">
    <property type="entry name" value="LexA/Signal_pep-like_sf"/>
</dbReference>
<dbReference type="PANTHER" id="PTHR33516:SF2">
    <property type="entry name" value="LEXA REPRESSOR-RELATED"/>
    <property type="match status" value="1"/>
</dbReference>
<accession>A0A411MK65</accession>
<gene>
    <name evidence="2" type="ORF">EXN22_16320</name>
</gene>
<feature type="domain" description="HTH cro/C1-type" evidence="1">
    <location>
        <begin position="7"/>
        <end position="61"/>
    </location>
</feature>
<reference evidence="2 3" key="1">
    <citation type="submission" date="2019-02" db="EMBL/GenBank/DDBJ databases">
        <title>Complete genome sequence of Pseudomonas sp. SNU WT1 isolated from rainbow trout.</title>
        <authorList>
            <person name="Oh W.T."/>
            <person name="Park S.C."/>
        </authorList>
    </citation>
    <scope>NUCLEOTIDE SEQUENCE [LARGE SCALE GENOMIC DNA]</scope>
    <source>
        <strain evidence="2 3">SNU WT1</strain>
    </source>
</reference>
<evidence type="ECO:0000313" key="2">
    <source>
        <dbReference type="EMBL" id="QBF27180.1"/>
    </source>
</evidence>
<dbReference type="Pfam" id="PF01381">
    <property type="entry name" value="HTH_3"/>
    <property type="match status" value="1"/>
</dbReference>
<keyword evidence="3" id="KW-1185">Reference proteome</keyword>
<dbReference type="Gene3D" id="1.10.260.40">
    <property type="entry name" value="lambda repressor-like DNA-binding domains"/>
    <property type="match status" value="1"/>
</dbReference>
<dbReference type="InterPro" id="IPR050077">
    <property type="entry name" value="LexA_repressor"/>
</dbReference>
<dbReference type="CDD" id="cd06529">
    <property type="entry name" value="S24_LexA-like"/>
    <property type="match status" value="1"/>
</dbReference>
<dbReference type="OrthoDB" id="9791537at2"/>
<dbReference type="CDD" id="cd00093">
    <property type="entry name" value="HTH_XRE"/>
    <property type="match status" value="1"/>
</dbReference>
<dbReference type="EMBL" id="CP035952">
    <property type="protein sequence ID" value="QBF27180.1"/>
    <property type="molecule type" value="Genomic_DNA"/>
</dbReference>
<dbReference type="SUPFAM" id="SSF47413">
    <property type="entry name" value="lambda repressor-like DNA-binding domains"/>
    <property type="match status" value="1"/>
</dbReference>
<dbReference type="Pfam" id="PF00717">
    <property type="entry name" value="Peptidase_S24"/>
    <property type="match status" value="1"/>
</dbReference>
<dbReference type="RefSeq" id="WP_130265042.1">
    <property type="nucleotide sequence ID" value="NZ_CP035952.1"/>
</dbReference>
<evidence type="ECO:0000313" key="3">
    <source>
        <dbReference type="Proteomes" id="UP000291130"/>
    </source>
</evidence>
<dbReference type="AlphaFoldDB" id="A0A411MK65"/>
<organism evidence="2 3">
    <name type="scientific">Pseudomonas tructae</name>
    <dbReference type="NCBI Taxonomy" id="2518644"/>
    <lineage>
        <taxon>Bacteria</taxon>
        <taxon>Pseudomonadati</taxon>
        <taxon>Pseudomonadota</taxon>
        <taxon>Gammaproteobacteria</taxon>
        <taxon>Pseudomonadales</taxon>
        <taxon>Pseudomonadaceae</taxon>
        <taxon>Pseudomonas</taxon>
    </lineage>
</organism>
<name>A0A411MK65_9PSED</name>
<dbReference type="InterPro" id="IPR001387">
    <property type="entry name" value="Cro/C1-type_HTH"/>
</dbReference>
<dbReference type="InterPro" id="IPR039418">
    <property type="entry name" value="LexA-like"/>
</dbReference>
<dbReference type="Proteomes" id="UP000291130">
    <property type="component" value="Chromosome"/>
</dbReference>
<dbReference type="Gene3D" id="2.10.109.10">
    <property type="entry name" value="Umud Fragment, subunit A"/>
    <property type="match status" value="1"/>
</dbReference>
<evidence type="ECO:0000259" key="1">
    <source>
        <dbReference type="PROSITE" id="PS50943"/>
    </source>
</evidence>
<dbReference type="InterPro" id="IPR015927">
    <property type="entry name" value="Peptidase_S24_S26A/B/C"/>
</dbReference>
<dbReference type="GO" id="GO:0003677">
    <property type="term" value="F:DNA binding"/>
    <property type="evidence" value="ECO:0007669"/>
    <property type="project" value="InterPro"/>
</dbReference>
<dbReference type="InterPro" id="IPR010982">
    <property type="entry name" value="Lambda_DNA-bd_dom_sf"/>
</dbReference>
<protein>
    <submittedName>
        <fullName evidence="2">XRE family transcriptional regulator</fullName>
    </submittedName>
</protein>
<dbReference type="PROSITE" id="PS50943">
    <property type="entry name" value="HTH_CROC1"/>
    <property type="match status" value="1"/>
</dbReference>